<evidence type="ECO:0000256" key="1">
    <source>
        <dbReference type="SAM" id="MobiDB-lite"/>
    </source>
</evidence>
<feature type="compositionally biased region" description="Basic and acidic residues" evidence="1">
    <location>
        <begin position="95"/>
        <end position="110"/>
    </location>
</feature>
<feature type="signal peptide" evidence="2">
    <location>
        <begin position="1"/>
        <end position="19"/>
    </location>
</feature>
<evidence type="ECO:0000313" key="4">
    <source>
        <dbReference type="Proteomes" id="UP000622707"/>
    </source>
</evidence>
<keyword evidence="2" id="KW-0732">Signal</keyword>
<proteinExistence type="predicted"/>
<feature type="region of interest" description="Disordered" evidence="1">
    <location>
        <begin position="75"/>
        <end position="134"/>
    </location>
</feature>
<protein>
    <recommendedName>
        <fullName evidence="5">DUF4124 domain-containing protein</fullName>
    </recommendedName>
</protein>
<name>A0ABS1JS50_9BURK</name>
<gene>
    <name evidence="3" type="ORF">JI746_16305</name>
</gene>
<dbReference type="EMBL" id="JAEQND010000008">
    <property type="protein sequence ID" value="MBL0426676.1"/>
    <property type="molecule type" value="Genomic_DNA"/>
</dbReference>
<dbReference type="RefSeq" id="WP_201690911.1">
    <property type="nucleotide sequence ID" value="NZ_JAEQND010000008.1"/>
</dbReference>
<dbReference type="Proteomes" id="UP000622707">
    <property type="component" value="Unassembled WGS sequence"/>
</dbReference>
<evidence type="ECO:0008006" key="5">
    <source>
        <dbReference type="Google" id="ProtNLM"/>
    </source>
</evidence>
<accession>A0ABS1JS50</accession>
<comment type="caution">
    <text evidence="3">The sequence shown here is derived from an EMBL/GenBank/DDBJ whole genome shotgun (WGS) entry which is preliminary data.</text>
</comment>
<reference evidence="3 4" key="1">
    <citation type="journal article" date="2017" name="Int. J. Syst. Evol. Microbiol.">
        <title>Ramlibacter alkalitolerans sp. nov., alkali-tolerant bacterium isolated from soil of ginseng.</title>
        <authorList>
            <person name="Lee D.H."/>
            <person name="Cha C.J."/>
        </authorList>
    </citation>
    <scope>NUCLEOTIDE SEQUENCE [LARGE SCALE GENOMIC DNA]</scope>
    <source>
        <strain evidence="3 4">KACC 19305</strain>
    </source>
</reference>
<feature type="compositionally biased region" description="Basic residues" evidence="1">
    <location>
        <begin position="124"/>
        <end position="134"/>
    </location>
</feature>
<organism evidence="3 4">
    <name type="scientific">Ramlibacter alkalitolerans</name>
    <dbReference type="NCBI Taxonomy" id="2039631"/>
    <lineage>
        <taxon>Bacteria</taxon>
        <taxon>Pseudomonadati</taxon>
        <taxon>Pseudomonadota</taxon>
        <taxon>Betaproteobacteria</taxon>
        <taxon>Burkholderiales</taxon>
        <taxon>Comamonadaceae</taxon>
        <taxon>Ramlibacter</taxon>
    </lineage>
</organism>
<keyword evidence="4" id="KW-1185">Reference proteome</keyword>
<evidence type="ECO:0000256" key="2">
    <source>
        <dbReference type="SAM" id="SignalP"/>
    </source>
</evidence>
<feature type="chain" id="PRO_5046743778" description="DUF4124 domain-containing protein" evidence="2">
    <location>
        <begin position="20"/>
        <end position="134"/>
    </location>
</feature>
<evidence type="ECO:0000313" key="3">
    <source>
        <dbReference type="EMBL" id="MBL0426676.1"/>
    </source>
</evidence>
<sequence length="134" mass="13861">MTTKTLVLVLALCAGSAGAQTVWRCGNSYSQEPCAGGKPVTVSEPVTGRALALPVASNPDARLAAEMEKARLAQERNAPKALVIGPVEAPPLQDAGKEKKDGAKAKDGKPEQFTAVSPGQPKEKKAKGKKKKSG</sequence>